<sequence length="60" mass="7095">MRQPLEEVRLHFVERTLRIAEWHDEIIISRAVHRRADLGGSPETRTFPGGVLLTRYEARR</sequence>
<keyword evidence="2" id="KW-1185">Reference proteome</keyword>
<dbReference type="EMBL" id="BAAAPW010000001">
    <property type="protein sequence ID" value="GAA2027188.1"/>
    <property type="molecule type" value="Genomic_DNA"/>
</dbReference>
<accession>A0ABN2U2B2</accession>
<evidence type="ECO:0008006" key="3">
    <source>
        <dbReference type="Google" id="ProtNLM"/>
    </source>
</evidence>
<organism evidence="1 2">
    <name type="scientific">Agromyces tropicus</name>
    <dbReference type="NCBI Taxonomy" id="555371"/>
    <lineage>
        <taxon>Bacteria</taxon>
        <taxon>Bacillati</taxon>
        <taxon>Actinomycetota</taxon>
        <taxon>Actinomycetes</taxon>
        <taxon>Micrococcales</taxon>
        <taxon>Microbacteriaceae</taxon>
        <taxon>Agromyces</taxon>
    </lineage>
</organism>
<dbReference type="Proteomes" id="UP001501196">
    <property type="component" value="Unassembled WGS sequence"/>
</dbReference>
<evidence type="ECO:0000313" key="2">
    <source>
        <dbReference type="Proteomes" id="UP001501196"/>
    </source>
</evidence>
<gene>
    <name evidence="1" type="ORF">GCM10009819_08190</name>
</gene>
<reference evidence="1 2" key="1">
    <citation type="journal article" date="2019" name="Int. J. Syst. Evol. Microbiol.">
        <title>The Global Catalogue of Microorganisms (GCM) 10K type strain sequencing project: providing services to taxonomists for standard genome sequencing and annotation.</title>
        <authorList>
            <consortium name="The Broad Institute Genomics Platform"/>
            <consortium name="The Broad Institute Genome Sequencing Center for Infectious Disease"/>
            <person name="Wu L."/>
            <person name="Ma J."/>
        </authorList>
    </citation>
    <scope>NUCLEOTIDE SEQUENCE [LARGE SCALE GENOMIC DNA]</scope>
    <source>
        <strain evidence="1 2">JCM 15672</strain>
    </source>
</reference>
<proteinExistence type="predicted"/>
<name>A0ABN2U2B2_9MICO</name>
<protein>
    <recommendedName>
        <fullName evidence="3">NUDIX hydrolase</fullName>
    </recommendedName>
</protein>
<comment type="caution">
    <text evidence="1">The sequence shown here is derived from an EMBL/GenBank/DDBJ whole genome shotgun (WGS) entry which is preliminary data.</text>
</comment>
<evidence type="ECO:0000313" key="1">
    <source>
        <dbReference type="EMBL" id="GAA2027188.1"/>
    </source>
</evidence>